<reference evidence="10 11" key="1">
    <citation type="journal article" date="2013" name="Genome Announc.">
        <title>Genome Sequence of Staphylococcus massiliensis Strain S46, Isolated from the Surface of Healthy Human Skin.</title>
        <authorList>
            <person name="Srivastav R."/>
            <person name="Singh A."/>
            <person name="Jangir P.K."/>
            <person name="Kumari C."/>
            <person name="Muduli S."/>
            <person name="Sharma R."/>
        </authorList>
    </citation>
    <scope>NUCLEOTIDE SEQUENCE [LARGE SCALE GENOMIC DNA]</scope>
    <source>
        <strain evidence="10 11">S46</strain>
    </source>
</reference>
<sequence length="223" mass="25607">MKIFITSTNTDVGKTYFTVKLFKRLVKEGYHTVIYKPFQTEMLEDGTFPDLEAYRQECQLDYDTTSLYTFKNPVSPHLAFKQEQDQHFNISKVLEKLRQLENAYDIVLIEGAGGIGVPIYEGDQDFYMTADLIDETSDKFISVLPSKLGAINDIYMHQSFINMHHLPQNILVMNRYDGSEVEQDNLSTSQKLVNQDIFTFKTNGTDSDISKPLLQEILGGNYE</sequence>
<dbReference type="STRING" id="1229783.C273_05982"/>
<accession>K9B095</accession>
<keyword evidence="1 9" id="KW-0963">Cytoplasm</keyword>
<dbReference type="InterPro" id="IPR004472">
    <property type="entry name" value="DTB_synth_BioD"/>
</dbReference>
<comment type="function">
    <text evidence="9">Catalyzes a mechanistically unusual reaction, the ATP-dependent insertion of CO2 between the N7 and N8 nitrogen atoms of 7,8-diaminopelargonic acid (DAPA, also called 7,8-diammoniononanoate) to form a ureido ring.</text>
</comment>
<evidence type="ECO:0000256" key="3">
    <source>
        <dbReference type="ARBA" id="ARBA00022723"/>
    </source>
</evidence>
<dbReference type="GO" id="GO:0004141">
    <property type="term" value="F:dethiobiotin synthase activity"/>
    <property type="evidence" value="ECO:0007669"/>
    <property type="project" value="UniProtKB-UniRule"/>
</dbReference>
<evidence type="ECO:0000256" key="1">
    <source>
        <dbReference type="ARBA" id="ARBA00022490"/>
    </source>
</evidence>
<dbReference type="AlphaFoldDB" id="K9B095"/>
<protein>
    <recommendedName>
        <fullName evidence="9">ATP-dependent dethiobiotin synthetase BioD</fullName>
        <ecNumber evidence="9">6.3.3.3</ecNumber>
    </recommendedName>
    <alternativeName>
        <fullName evidence="9">DTB synthetase</fullName>
        <shortName evidence="9">DTBS</shortName>
    </alternativeName>
    <alternativeName>
        <fullName evidence="9">Dethiobiotin synthase</fullName>
    </alternativeName>
</protein>
<dbReference type="EC" id="6.3.3.3" evidence="9"/>
<comment type="pathway">
    <text evidence="9">Cofactor biosynthesis; biotin biosynthesis; biotin from 7,8-diaminononanoate: step 1/2.</text>
</comment>
<dbReference type="HAMAP" id="MF_00336">
    <property type="entry name" value="BioD"/>
    <property type="match status" value="1"/>
</dbReference>
<evidence type="ECO:0000256" key="6">
    <source>
        <dbReference type="ARBA" id="ARBA00022840"/>
    </source>
</evidence>
<keyword evidence="11" id="KW-1185">Reference proteome</keyword>
<dbReference type="SUPFAM" id="SSF52540">
    <property type="entry name" value="P-loop containing nucleoside triphosphate hydrolases"/>
    <property type="match status" value="1"/>
</dbReference>
<comment type="cofactor">
    <cofactor evidence="9">
        <name>Mg(2+)</name>
        <dbReference type="ChEBI" id="CHEBI:18420"/>
    </cofactor>
</comment>
<comment type="catalytic activity">
    <reaction evidence="8">
        <text>(7R,8S)-8-amino-7-(carboxyamino)nonanoate + ATP = (4R,5S)-dethiobiotin + ADP + phosphate + H(+)</text>
        <dbReference type="Rhea" id="RHEA:63684"/>
        <dbReference type="ChEBI" id="CHEBI:15378"/>
        <dbReference type="ChEBI" id="CHEBI:30616"/>
        <dbReference type="ChEBI" id="CHEBI:43474"/>
        <dbReference type="ChEBI" id="CHEBI:149470"/>
        <dbReference type="ChEBI" id="CHEBI:149473"/>
        <dbReference type="ChEBI" id="CHEBI:456216"/>
    </reaction>
</comment>
<comment type="catalytic activity">
    <reaction evidence="9">
        <text>(7R,8S)-7,8-diammoniononanoate + CO2 + ATP = (4R,5S)-dethiobiotin + ADP + phosphate + 3 H(+)</text>
        <dbReference type="Rhea" id="RHEA:15805"/>
        <dbReference type="ChEBI" id="CHEBI:15378"/>
        <dbReference type="ChEBI" id="CHEBI:16526"/>
        <dbReference type="ChEBI" id="CHEBI:30616"/>
        <dbReference type="ChEBI" id="CHEBI:43474"/>
        <dbReference type="ChEBI" id="CHEBI:149469"/>
        <dbReference type="ChEBI" id="CHEBI:149473"/>
        <dbReference type="ChEBI" id="CHEBI:456216"/>
        <dbReference type="EC" id="6.3.3.3"/>
    </reaction>
</comment>
<feature type="binding site" evidence="9">
    <location>
        <position position="50"/>
    </location>
    <ligand>
        <name>Mg(2+)</name>
        <dbReference type="ChEBI" id="CHEBI:18420"/>
    </ligand>
</feature>
<dbReference type="Proteomes" id="UP000009885">
    <property type="component" value="Unassembled WGS sequence"/>
</dbReference>
<dbReference type="InterPro" id="IPR027417">
    <property type="entry name" value="P-loop_NTPase"/>
</dbReference>
<dbReference type="OrthoDB" id="9802097at2"/>
<feature type="active site" evidence="9">
    <location>
        <position position="36"/>
    </location>
</feature>
<comment type="caution">
    <text evidence="9">Lacks conserved residue(s) required for the propagation of feature annotation.</text>
</comment>
<name>K9B095_9STAP</name>
<comment type="subunit">
    <text evidence="9">Homodimer.</text>
</comment>
<dbReference type="CDD" id="cd03109">
    <property type="entry name" value="DTBS"/>
    <property type="match status" value="1"/>
</dbReference>
<dbReference type="GO" id="GO:0005524">
    <property type="term" value="F:ATP binding"/>
    <property type="evidence" value="ECO:0007669"/>
    <property type="project" value="UniProtKB-UniRule"/>
</dbReference>
<keyword evidence="2 9" id="KW-0436">Ligase</keyword>
<keyword evidence="5 9" id="KW-0093">Biotin biosynthesis</keyword>
<proteinExistence type="inferred from homology"/>
<dbReference type="Pfam" id="PF13500">
    <property type="entry name" value="AAA_26"/>
    <property type="match status" value="1"/>
</dbReference>
<feature type="binding site" evidence="9">
    <location>
        <position position="15"/>
    </location>
    <ligand>
        <name>Mg(2+)</name>
        <dbReference type="ChEBI" id="CHEBI:18420"/>
    </ligand>
</feature>
<evidence type="ECO:0000256" key="9">
    <source>
        <dbReference type="HAMAP-Rule" id="MF_00336"/>
    </source>
</evidence>
<dbReference type="PIRSF" id="PIRSF006755">
    <property type="entry name" value="DTB_synth"/>
    <property type="match status" value="1"/>
</dbReference>
<gene>
    <name evidence="9" type="primary">bioD</name>
    <name evidence="10" type="ORF">C273_05982</name>
</gene>
<dbReference type="PATRIC" id="fig|1229783.3.peg.1211"/>
<dbReference type="EMBL" id="AMSQ01000007">
    <property type="protein sequence ID" value="EKU48232.1"/>
    <property type="molecule type" value="Genomic_DNA"/>
</dbReference>
<keyword evidence="3 9" id="KW-0479">Metal-binding</keyword>
<feature type="binding site" evidence="9">
    <location>
        <begin position="174"/>
        <end position="175"/>
    </location>
    <ligand>
        <name>ATP</name>
        <dbReference type="ChEBI" id="CHEBI:30616"/>
    </ligand>
</feature>
<feature type="binding site" evidence="9">
    <location>
        <position position="221"/>
    </location>
    <ligand>
        <name>ATP</name>
        <dbReference type="ChEBI" id="CHEBI:30616"/>
    </ligand>
</feature>
<evidence type="ECO:0000256" key="4">
    <source>
        <dbReference type="ARBA" id="ARBA00022741"/>
    </source>
</evidence>
<keyword evidence="7 9" id="KW-0460">Magnesium</keyword>
<keyword evidence="4 9" id="KW-0547">Nucleotide-binding</keyword>
<feature type="binding site" evidence="9">
    <location>
        <position position="110"/>
    </location>
    <ligand>
        <name>Mg(2+)</name>
        <dbReference type="ChEBI" id="CHEBI:18420"/>
    </ligand>
</feature>
<dbReference type="PANTHER" id="PTHR43210:SF2">
    <property type="entry name" value="ATP-DEPENDENT DETHIOBIOTIN SYNTHETASE BIOD 2"/>
    <property type="match status" value="1"/>
</dbReference>
<organism evidence="10 11">
    <name type="scientific">Staphylococcus massiliensis S46</name>
    <dbReference type="NCBI Taxonomy" id="1229783"/>
    <lineage>
        <taxon>Bacteria</taxon>
        <taxon>Bacillati</taxon>
        <taxon>Bacillota</taxon>
        <taxon>Bacilli</taxon>
        <taxon>Bacillales</taxon>
        <taxon>Staphylococcaceae</taxon>
        <taxon>Staphylococcus</taxon>
    </lineage>
</organism>
<evidence type="ECO:0000313" key="10">
    <source>
        <dbReference type="EMBL" id="EKU48232.1"/>
    </source>
</evidence>
<feature type="binding site" evidence="9">
    <location>
        <position position="40"/>
    </location>
    <ligand>
        <name>substrate</name>
    </ligand>
</feature>
<keyword evidence="6 9" id="KW-0067">ATP-binding</keyword>
<evidence type="ECO:0000256" key="2">
    <source>
        <dbReference type="ARBA" id="ARBA00022598"/>
    </source>
</evidence>
<comment type="similarity">
    <text evidence="9">Belongs to the dethiobiotin synthetase family.</text>
</comment>
<feature type="binding site" evidence="9">
    <location>
        <position position="50"/>
    </location>
    <ligand>
        <name>ATP</name>
        <dbReference type="ChEBI" id="CHEBI:30616"/>
    </ligand>
</feature>
<evidence type="ECO:0000256" key="5">
    <source>
        <dbReference type="ARBA" id="ARBA00022756"/>
    </source>
</evidence>
<dbReference type="RefSeq" id="WP_009383367.1">
    <property type="nucleotide sequence ID" value="NZ_AMSQ01000007.1"/>
</dbReference>
<evidence type="ECO:0000256" key="8">
    <source>
        <dbReference type="ARBA" id="ARBA00047386"/>
    </source>
</evidence>
<dbReference type="UniPathway" id="UPA00078">
    <property type="reaction ID" value="UER00161"/>
</dbReference>
<comment type="caution">
    <text evidence="10">The sequence shown here is derived from an EMBL/GenBank/DDBJ whole genome shotgun (WGS) entry which is preliminary data.</text>
</comment>
<dbReference type="PANTHER" id="PTHR43210">
    <property type="entry name" value="DETHIOBIOTIN SYNTHETASE"/>
    <property type="match status" value="1"/>
</dbReference>
<comment type="subcellular location">
    <subcellularLocation>
        <location evidence="9">Cytoplasm</location>
    </subcellularLocation>
</comment>
<dbReference type="Gene3D" id="3.40.50.300">
    <property type="entry name" value="P-loop containing nucleotide triphosphate hydrolases"/>
    <property type="match status" value="1"/>
</dbReference>
<dbReference type="GO" id="GO:0009102">
    <property type="term" value="P:biotin biosynthetic process"/>
    <property type="evidence" value="ECO:0007669"/>
    <property type="project" value="UniProtKB-UniRule"/>
</dbReference>
<dbReference type="eggNOG" id="COG0132">
    <property type="taxonomic scope" value="Bacteria"/>
</dbReference>
<evidence type="ECO:0000313" key="11">
    <source>
        <dbReference type="Proteomes" id="UP000009885"/>
    </source>
</evidence>
<feature type="binding site" evidence="9">
    <location>
        <begin position="11"/>
        <end position="16"/>
    </location>
    <ligand>
        <name>ATP</name>
        <dbReference type="ChEBI" id="CHEBI:30616"/>
    </ligand>
</feature>
<dbReference type="GO" id="GO:0000287">
    <property type="term" value="F:magnesium ion binding"/>
    <property type="evidence" value="ECO:0007669"/>
    <property type="project" value="UniProtKB-UniRule"/>
</dbReference>
<dbReference type="GO" id="GO:0005829">
    <property type="term" value="C:cytosol"/>
    <property type="evidence" value="ECO:0007669"/>
    <property type="project" value="TreeGrafter"/>
</dbReference>
<evidence type="ECO:0000256" key="7">
    <source>
        <dbReference type="ARBA" id="ARBA00022842"/>
    </source>
</evidence>
<dbReference type="NCBIfam" id="TIGR00347">
    <property type="entry name" value="bioD"/>
    <property type="match status" value="1"/>
</dbReference>
<feature type="binding site" evidence="9">
    <location>
        <begin position="110"/>
        <end position="113"/>
    </location>
    <ligand>
        <name>ATP</name>
        <dbReference type="ChEBI" id="CHEBI:30616"/>
    </ligand>
</feature>